<accession>M0ADV7</accession>
<evidence type="ECO:0000256" key="1">
    <source>
        <dbReference type="ARBA" id="ARBA00005568"/>
    </source>
</evidence>
<dbReference type="SUPFAM" id="SSF51621">
    <property type="entry name" value="Phosphoenolpyruvate/pyruvate domain"/>
    <property type="match status" value="1"/>
</dbReference>
<dbReference type="PANTHER" id="PTHR30502:SF0">
    <property type="entry name" value="PHOSPHOENOLPYRUVATE CARBOXYLASE FAMILY PROTEIN"/>
    <property type="match status" value="1"/>
</dbReference>
<proteinExistence type="inferred from homology"/>
<dbReference type="InterPro" id="IPR040442">
    <property type="entry name" value="Pyrv_kinase-like_dom_sf"/>
</dbReference>
<evidence type="ECO:0000256" key="2">
    <source>
        <dbReference type="ARBA" id="ARBA00022723"/>
    </source>
</evidence>
<dbReference type="InterPro" id="IPR005000">
    <property type="entry name" value="Aldolase/citrate-lyase_domain"/>
</dbReference>
<dbReference type="Pfam" id="PF03328">
    <property type="entry name" value="HpcH_HpaI"/>
    <property type="match status" value="1"/>
</dbReference>
<evidence type="ECO:0000256" key="4">
    <source>
        <dbReference type="SAM" id="MobiDB-lite"/>
    </source>
</evidence>
<feature type="domain" description="HpcH/HpaI aldolase/citrate lyase" evidence="5">
    <location>
        <begin position="44"/>
        <end position="274"/>
    </location>
</feature>
<gene>
    <name evidence="6" type="ORF">C482_15658</name>
</gene>
<comment type="caution">
    <text evidence="6">The sequence shown here is derived from an EMBL/GenBank/DDBJ whole genome shotgun (WGS) entry which is preliminary data.</text>
</comment>
<feature type="region of interest" description="Disordered" evidence="4">
    <location>
        <begin position="90"/>
        <end position="109"/>
    </location>
</feature>
<dbReference type="InterPro" id="IPR050251">
    <property type="entry name" value="HpcH-HpaI_aldolase"/>
</dbReference>
<comment type="similarity">
    <text evidence="1">Belongs to the HpcH/HpaI aldolase family.</text>
</comment>
<dbReference type="GO" id="GO:0005737">
    <property type="term" value="C:cytoplasm"/>
    <property type="evidence" value="ECO:0007669"/>
    <property type="project" value="TreeGrafter"/>
</dbReference>
<protein>
    <submittedName>
        <fullName evidence="6">4-hydroxy-2-oxovalerate aldolase</fullName>
    </submittedName>
</protein>
<dbReference type="EMBL" id="AOIN01000083">
    <property type="protein sequence ID" value="ELY96576.1"/>
    <property type="molecule type" value="Genomic_DNA"/>
</dbReference>
<dbReference type="STRING" id="1227492.C482_15658"/>
<dbReference type="Gene3D" id="3.20.20.60">
    <property type="entry name" value="Phosphoenolpyruvate-binding domains"/>
    <property type="match status" value="1"/>
</dbReference>
<name>M0ADV7_9EURY</name>
<dbReference type="InterPro" id="IPR015813">
    <property type="entry name" value="Pyrv/PenolPyrv_kinase-like_dom"/>
</dbReference>
<organism evidence="6 7">
    <name type="scientific">Natrialba chahannaoensis JCM 10990</name>
    <dbReference type="NCBI Taxonomy" id="1227492"/>
    <lineage>
        <taxon>Archaea</taxon>
        <taxon>Methanobacteriati</taxon>
        <taxon>Methanobacteriota</taxon>
        <taxon>Stenosarchaea group</taxon>
        <taxon>Halobacteria</taxon>
        <taxon>Halobacteriales</taxon>
        <taxon>Natrialbaceae</taxon>
        <taxon>Natrialba</taxon>
    </lineage>
</organism>
<sequence length="297" mass="31151">MTFSGDYHCRSSGHSGNGDFFSLIAELDAMTFAPSLRKREPLVGNWLSLGDPAVAEISAQLAFDAVVIDIEHTPQSLETVTEMVRAVEAASGASESSATDTGTVVRVSENDPTEIKRVLDAGADGVMAPMVDTAAEARDLVEATRYPPEGVRGIGLGRATKYGETFPEGVRNPETAPVTIAQIETEAGLENVADIAAVDGLDGLFVGPADLSAALGIVGELEHDRFLNAVDRVLEAGHAEDKPVSTLALGGDDVERWLDRGFDFVVAGVDVSYVRAGSEQALAAFEDAVNDSNSDTA</sequence>
<evidence type="ECO:0000256" key="3">
    <source>
        <dbReference type="ARBA" id="ARBA00023239"/>
    </source>
</evidence>
<keyword evidence="7" id="KW-1185">Reference proteome</keyword>
<keyword evidence="3" id="KW-0456">Lyase</keyword>
<dbReference type="Proteomes" id="UP000011693">
    <property type="component" value="Unassembled WGS sequence"/>
</dbReference>
<dbReference type="PANTHER" id="PTHR30502">
    <property type="entry name" value="2-KETO-3-DEOXY-L-RHAMNONATE ALDOLASE"/>
    <property type="match status" value="1"/>
</dbReference>
<dbReference type="GO" id="GO:0046872">
    <property type="term" value="F:metal ion binding"/>
    <property type="evidence" value="ECO:0007669"/>
    <property type="project" value="UniProtKB-KW"/>
</dbReference>
<dbReference type="GO" id="GO:0016832">
    <property type="term" value="F:aldehyde-lyase activity"/>
    <property type="evidence" value="ECO:0007669"/>
    <property type="project" value="TreeGrafter"/>
</dbReference>
<evidence type="ECO:0000313" key="6">
    <source>
        <dbReference type="EMBL" id="ELY96576.1"/>
    </source>
</evidence>
<evidence type="ECO:0000313" key="7">
    <source>
        <dbReference type="Proteomes" id="UP000011693"/>
    </source>
</evidence>
<evidence type="ECO:0000259" key="5">
    <source>
        <dbReference type="Pfam" id="PF03328"/>
    </source>
</evidence>
<dbReference type="PATRIC" id="fig|1227492.4.peg.3110"/>
<dbReference type="AlphaFoldDB" id="M0ADV7"/>
<reference evidence="6 7" key="1">
    <citation type="journal article" date="2014" name="PLoS Genet.">
        <title>Phylogenetically driven sequencing of extremely halophilic archaea reveals strategies for static and dynamic osmo-response.</title>
        <authorList>
            <person name="Becker E.A."/>
            <person name="Seitzer P.M."/>
            <person name="Tritt A."/>
            <person name="Larsen D."/>
            <person name="Krusor M."/>
            <person name="Yao A.I."/>
            <person name="Wu D."/>
            <person name="Madern D."/>
            <person name="Eisen J.A."/>
            <person name="Darling A.E."/>
            <person name="Facciotti M.T."/>
        </authorList>
    </citation>
    <scope>NUCLEOTIDE SEQUENCE [LARGE SCALE GENOMIC DNA]</scope>
    <source>
        <strain evidence="6 7">JCM 10990</strain>
    </source>
</reference>
<keyword evidence="2" id="KW-0479">Metal-binding</keyword>